<dbReference type="InterPro" id="IPR011013">
    <property type="entry name" value="Gal_mutarotase_sf_dom"/>
</dbReference>
<protein>
    <recommendedName>
        <fullName evidence="2">DUF4432 domain-containing protein</fullName>
    </recommendedName>
</protein>
<gene>
    <name evidence="1" type="ORF">METZ01_LOCUS128365</name>
</gene>
<proteinExistence type="predicted"/>
<dbReference type="EMBL" id="UINC01018064">
    <property type="protein sequence ID" value="SVA75511.1"/>
    <property type="molecule type" value="Genomic_DNA"/>
</dbReference>
<dbReference type="GO" id="GO:0005975">
    <property type="term" value="P:carbohydrate metabolic process"/>
    <property type="evidence" value="ECO:0007669"/>
    <property type="project" value="InterPro"/>
</dbReference>
<dbReference type="GO" id="GO:0030246">
    <property type="term" value="F:carbohydrate binding"/>
    <property type="evidence" value="ECO:0007669"/>
    <property type="project" value="InterPro"/>
</dbReference>
<dbReference type="SUPFAM" id="SSF74650">
    <property type="entry name" value="Galactose mutarotase-like"/>
    <property type="match status" value="1"/>
</dbReference>
<organism evidence="1">
    <name type="scientific">marine metagenome</name>
    <dbReference type="NCBI Taxonomy" id="408172"/>
    <lineage>
        <taxon>unclassified sequences</taxon>
        <taxon>metagenomes</taxon>
        <taxon>ecological metagenomes</taxon>
    </lineage>
</organism>
<dbReference type="GO" id="GO:0003824">
    <property type="term" value="F:catalytic activity"/>
    <property type="evidence" value="ECO:0007669"/>
    <property type="project" value="InterPro"/>
</dbReference>
<accession>A0A381YG33</accession>
<dbReference type="Pfam" id="PF14486">
    <property type="entry name" value="DUF4432"/>
    <property type="match status" value="1"/>
</dbReference>
<dbReference type="Gene3D" id="2.70.98.10">
    <property type="match status" value="1"/>
</dbReference>
<evidence type="ECO:0000313" key="1">
    <source>
        <dbReference type="EMBL" id="SVA75511.1"/>
    </source>
</evidence>
<sequence>MHYQSERNHGCRISDAWTYRGLKTVVMENELIRIVILADKGADIYQFVHKASDTDFLWRSPWGVRDPSTFVPTTGDGVGMWMDTYEGGWQTVLPGGGFPSAYGEADLGLHAELNTIPWDCVITEDTSDRVSVKFWVHSYRTPFYFEKTLSIDVGESILNIEQKLVNQGEEPVHCCWGEHIALGPPFLSNKCVIDLPGGKILNHPEYFHENNRLQKGHESEWPITKLSDGEYHDLSQVPGKDFHSYDQSYITDMPEGWYGITNTETGVGFGVAYPVNHYKYLWYWQSLGGGTGYPWYGRTYNIGLEPFTSYTNEGLANAIENGSSLIVQAGQTVTSSLSAVAFESRNGVSSISPSGRVVLK</sequence>
<dbReference type="AlphaFoldDB" id="A0A381YG33"/>
<name>A0A381YG33_9ZZZZ</name>
<dbReference type="InterPro" id="IPR014718">
    <property type="entry name" value="GH-type_carb-bd"/>
</dbReference>
<evidence type="ECO:0008006" key="2">
    <source>
        <dbReference type="Google" id="ProtNLM"/>
    </source>
</evidence>
<reference evidence="1" key="1">
    <citation type="submission" date="2018-05" db="EMBL/GenBank/DDBJ databases">
        <authorList>
            <person name="Lanie J.A."/>
            <person name="Ng W.-L."/>
            <person name="Kazmierczak K.M."/>
            <person name="Andrzejewski T.M."/>
            <person name="Davidsen T.M."/>
            <person name="Wayne K.J."/>
            <person name="Tettelin H."/>
            <person name="Glass J.I."/>
            <person name="Rusch D."/>
            <person name="Podicherti R."/>
            <person name="Tsui H.-C.T."/>
            <person name="Winkler M.E."/>
        </authorList>
    </citation>
    <scope>NUCLEOTIDE SEQUENCE</scope>
</reference>
<dbReference type="InterPro" id="IPR027839">
    <property type="entry name" value="DUF4432"/>
</dbReference>